<dbReference type="Proteomes" id="UP000515811">
    <property type="component" value="Chromosome"/>
</dbReference>
<evidence type="ECO:0000313" key="4">
    <source>
        <dbReference type="Proteomes" id="UP000515811"/>
    </source>
</evidence>
<evidence type="ECO:0000256" key="1">
    <source>
        <dbReference type="SAM" id="Phobius"/>
    </source>
</evidence>
<name>A0A7G9RPA9_9BURK</name>
<dbReference type="InterPro" id="IPR025588">
    <property type="entry name" value="YcxB-like_C"/>
</dbReference>
<gene>
    <name evidence="3" type="ORF">H9K76_00575</name>
</gene>
<organism evidence="3 4">
    <name type="scientific">Diaphorobacter ruginosibacter</name>
    <dbReference type="NCBI Taxonomy" id="1715720"/>
    <lineage>
        <taxon>Bacteria</taxon>
        <taxon>Pseudomonadati</taxon>
        <taxon>Pseudomonadota</taxon>
        <taxon>Betaproteobacteria</taxon>
        <taxon>Burkholderiales</taxon>
        <taxon>Comamonadaceae</taxon>
        <taxon>Diaphorobacter</taxon>
    </lineage>
</organism>
<feature type="transmembrane region" description="Helical" evidence="1">
    <location>
        <begin position="38"/>
        <end position="57"/>
    </location>
</feature>
<accession>A0A7G9RPA9</accession>
<keyword evidence="4" id="KW-1185">Reference proteome</keyword>
<feature type="domain" description="YcxB-like C-terminal" evidence="2">
    <location>
        <begin position="115"/>
        <end position="162"/>
    </location>
</feature>
<protein>
    <submittedName>
        <fullName evidence="3">YcxB family protein</fullName>
    </submittedName>
</protein>
<dbReference type="EMBL" id="CP060714">
    <property type="protein sequence ID" value="QNN57434.1"/>
    <property type="molecule type" value="Genomic_DNA"/>
</dbReference>
<dbReference type="KEGG" id="drg:H9K76_00575"/>
<keyword evidence="1" id="KW-0812">Transmembrane</keyword>
<dbReference type="Pfam" id="PF14317">
    <property type="entry name" value="YcxB"/>
    <property type="match status" value="1"/>
</dbReference>
<keyword evidence="1" id="KW-1133">Transmembrane helix</keyword>
<dbReference type="AlphaFoldDB" id="A0A7G9RPA9"/>
<sequence>MSMPHNAPMAEITYRITEEDYIAAQRLYRRRARSWQRYVLYGITLLGLVIAAIALFAGQRPNWTFTVVGLAYASMPWWIHKVLTEPLARRNFRKYPAIQQPQTLRLLEASEPGGDAEGVTVSAPSGESRLQWALITRWVDDEHYLLMFLQPHLYYIVPKSADPHGAVIPRLKTLLAQHVGPSI</sequence>
<feature type="transmembrane region" description="Helical" evidence="1">
    <location>
        <begin position="63"/>
        <end position="83"/>
    </location>
</feature>
<evidence type="ECO:0000313" key="3">
    <source>
        <dbReference type="EMBL" id="QNN57434.1"/>
    </source>
</evidence>
<evidence type="ECO:0000259" key="2">
    <source>
        <dbReference type="Pfam" id="PF14317"/>
    </source>
</evidence>
<keyword evidence="1" id="KW-0472">Membrane</keyword>
<proteinExistence type="predicted"/>
<reference evidence="3 4" key="1">
    <citation type="submission" date="2020-08" db="EMBL/GenBank/DDBJ databases">
        <title>Genome sequence of Diaphorobacter ruginosibacter DSM 27467T.</title>
        <authorList>
            <person name="Hyun D.-W."/>
            <person name="Bae J.-W."/>
        </authorList>
    </citation>
    <scope>NUCLEOTIDE SEQUENCE [LARGE SCALE GENOMIC DNA]</scope>
    <source>
        <strain evidence="3 4">DSM 27467</strain>
    </source>
</reference>
<dbReference type="RefSeq" id="WP_187597688.1">
    <property type="nucleotide sequence ID" value="NZ_CP060714.1"/>
</dbReference>